<feature type="transmembrane region" description="Helical" evidence="1">
    <location>
        <begin position="98"/>
        <end position="119"/>
    </location>
</feature>
<proteinExistence type="predicted"/>
<feature type="transmembrane region" description="Helical" evidence="1">
    <location>
        <begin position="131"/>
        <end position="156"/>
    </location>
</feature>
<evidence type="ECO:0000256" key="1">
    <source>
        <dbReference type="SAM" id="Phobius"/>
    </source>
</evidence>
<protein>
    <recommendedName>
        <fullName evidence="4">Rod shape-determining protein MreD</fullName>
    </recommendedName>
</protein>
<evidence type="ECO:0000313" key="2">
    <source>
        <dbReference type="EMBL" id="ALP94010.1"/>
    </source>
</evidence>
<dbReference type="eggNOG" id="ENOG50335CG">
    <property type="taxonomic scope" value="Bacteria"/>
</dbReference>
<dbReference type="EMBL" id="CP011307">
    <property type="protein sequence ID" value="ALP94010.1"/>
    <property type="molecule type" value="Genomic_DNA"/>
</dbReference>
<keyword evidence="1" id="KW-1133">Transmembrane helix</keyword>
<gene>
    <name evidence="2" type="ORF">IB211_01619</name>
</gene>
<sequence length="169" mass="18174">MAYTALLAALSLVILYGSCLIPTGRAGVVGLAGLLPAAAVISGGPSSGVLCYAGTGILAFLLLPDKGNALLYLLFFGLYPLVKYSIERIRRLPLELVLKLAFFNGMLSVFWFVLRTIFLSAIPLSTQSLPLLYLGGSAVFLMYDFGFSKLIAFYIARVDKPLRNGRSAN</sequence>
<reference evidence="3" key="2">
    <citation type="submission" date="2015-04" db="EMBL/GenBank/DDBJ databases">
        <title>A butyrogenic pathway from the amino acid lysine in a human gut commensal.</title>
        <authorList>
            <person name="de Vos W.M."/>
            <person name="Bui N.T.P."/>
            <person name="Plugge C.M."/>
            <person name="Ritari J."/>
        </authorList>
    </citation>
    <scope>NUCLEOTIDE SEQUENCE [LARGE SCALE GENOMIC DNA]</scope>
    <source>
        <strain evidence="3">AF211</strain>
    </source>
</reference>
<dbReference type="KEGG" id="ibu:IB211_01619"/>
<keyword evidence="3" id="KW-1185">Reference proteome</keyword>
<keyword evidence="1" id="KW-0472">Membrane</keyword>
<reference evidence="2 3" key="1">
    <citation type="journal article" date="2015" name="Nat. Commun.">
        <title>Production of butyrate from lysine and the Amadori product fructoselysine by a human gut commensal.</title>
        <authorList>
            <person name="Bui T.P."/>
            <person name="Ritari J."/>
            <person name="Boeren S."/>
            <person name="de Waard P."/>
            <person name="Plugge C.M."/>
            <person name="de Vos W.M."/>
        </authorList>
    </citation>
    <scope>NUCLEOTIDE SEQUENCE [LARGE SCALE GENOMIC DNA]</scope>
    <source>
        <strain evidence="2 3">AF211</strain>
    </source>
</reference>
<evidence type="ECO:0000313" key="3">
    <source>
        <dbReference type="Proteomes" id="UP000064844"/>
    </source>
</evidence>
<accession>A0A0S2W3P9</accession>
<dbReference type="AlphaFoldDB" id="A0A0S2W3P9"/>
<evidence type="ECO:0008006" key="4">
    <source>
        <dbReference type="Google" id="ProtNLM"/>
    </source>
</evidence>
<organism evidence="2 3">
    <name type="scientific">Intestinimonas butyriciproducens</name>
    <dbReference type="NCBI Taxonomy" id="1297617"/>
    <lineage>
        <taxon>Bacteria</taxon>
        <taxon>Bacillati</taxon>
        <taxon>Bacillota</taxon>
        <taxon>Clostridia</taxon>
        <taxon>Eubacteriales</taxon>
        <taxon>Intestinimonas</taxon>
    </lineage>
</organism>
<dbReference type="Proteomes" id="UP000064844">
    <property type="component" value="Chromosome"/>
</dbReference>
<dbReference type="STRING" id="1297617.IB211_01619"/>
<name>A0A0S2W3P9_9FIRM</name>
<keyword evidence="1" id="KW-0812">Transmembrane</keyword>